<evidence type="ECO:0000313" key="10">
    <source>
        <dbReference type="Proteomes" id="UP001283361"/>
    </source>
</evidence>
<evidence type="ECO:0000256" key="4">
    <source>
        <dbReference type="ARBA" id="ARBA00022989"/>
    </source>
</evidence>
<dbReference type="GO" id="GO:0016020">
    <property type="term" value="C:membrane"/>
    <property type="evidence" value="ECO:0007669"/>
    <property type="project" value="UniProtKB-SubCell"/>
</dbReference>
<dbReference type="Proteomes" id="UP001283361">
    <property type="component" value="Unassembled WGS sequence"/>
</dbReference>
<dbReference type="PANTHER" id="PTHR22730:SF1">
    <property type="entry name" value="PROMININ-LIKE PROTEIN"/>
    <property type="match status" value="1"/>
</dbReference>
<dbReference type="Pfam" id="PF05478">
    <property type="entry name" value="Prominin"/>
    <property type="match status" value="1"/>
</dbReference>
<keyword evidence="3 8" id="KW-0812">Transmembrane</keyword>
<reference evidence="9" key="1">
    <citation type="journal article" date="2023" name="G3 (Bethesda)">
        <title>A reference genome for the long-term kleptoplast-retaining sea slug Elysia crispata morphotype clarki.</title>
        <authorList>
            <person name="Eastman K.E."/>
            <person name="Pendleton A.L."/>
            <person name="Shaikh M.A."/>
            <person name="Suttiyut T."/>
            <person name="Ogas R."/>
            <person name="Tomko P."/>
            <person name="Gavelis G."/>
            <person name="Widhalm J.R."/>
            <person name="Wisecaver J.H."/>
        </authorList>
    </citation>
    <scope>NUCLEOTIDE SEQUENCE</scope>
    <source>
        <strain evidence="9">ECLA1</strain>
    </source>
</reference>
<protein>
    <recommendedName>
        <fullName evidence="11">Prominin-like protein</fullName>
    </recommendedName>
</protein>
<dbReference type="PANTHER" id="PTHR22730">
    <property type="entry name" value="PROMININ PROM PROTEIN"/>
    <property type="match status" value="1"/>
</dbReference>
<feature type="region of interest" description="Disordered" evidence="7">
    <location>
        <begin position="848"/>
        <end position="868"/>
    </location>
</feature>
<evidence type="ECO:0000256" key="6">
    <source>
        <dbReference type="ARBA" id="ARBA00023180"/>
    </source>
</evidence>
<keyword evidence="10" id="KW-1185">Reference proteome</keyword>
<feature type="transmembrane region" description="Helical" evidence="8">
    <location>
        <begin position="478"/>
        <end position="502"/>
    </location>
</feature>
<comment type="similarity">
    <text evidence="2">Belongs to the prominin family.</text>
</comment>
<evidence type="ECO:0000256" key="1">
    <source>
        <dbReference type="ARBA" id="ARBA00004141"/>
    </source>
</evidence>
<evidence type="ECO:0000256" key="5">
    <source>
        <dbReference type="ARBA" id="ARBA00023136"/>
    </source>
</evidence>
<sequence length="868" mass="95482">MAGADNGAIKKPYVDILEPPTLADDMGNKADASSDIDFTESSTDKASYKAGKTEDPVTVSMAAWFYDMSSSIARSSMPGAFPFDSVGTAGNLGIRFDVLKETATSSIGYIIALGVGVLFIVVVPIACICFSCCRCHKRCGGRRKFLNPHEAGYQAKCQRHTAIACFIIPLVFAITGSVLMVLANHNITTQLYNIQNEDLDKIDDVEIFLNSTIDQAQVALIGKYTFTIDVLERDLTNIGFLMGQPIRRDVLSTTGLGKSFDNILDMENDAKSILTLLRQTQDLKQSYEQKSKLIAQTFDSSILKTRLEKASGFAEGQDYLKKMEAGNSIQLQDVTGYIQSLEGFLHVGISALIEQSRSALNKVPEKIKNQTENARQGLMDRFSNYTNDIQVAIEDLKTLRFNVLENLDFVELKEKARDGLDLVVKYDTFRWYGGLGLAGLAFLVNILMLLAVCCGILGGNADVAPSERSKLSNSGGNLLLAGSFFAFVTAWLLMLLTTPVFMVAAPADTFGCGLVRDVGTLDQLINQFNSYDGRGTWLGKQVFPDQDVNLKLAEFMRVCSDGGTLYTALQADSLDLGQPSNFNTTLNIDGEFAKLKVDFDGTTMTYTELKSFLQFMATFQNLPVLDVAIASSAPVLTQNFIDFLSQSIKDNGDTNNILNPLLKEAKKFKPKTSVIDPVVDEMWSISTKLKKITSPDSGMTLFQRSEKLQNELTKAGEDLSDTTRDAFKKATKEFANRMKHILHQSAKGLKKTITSEIGVCKPLTNLYDDLLVKDLCTHSIASLTAWACAMGMTSVFLVMTICMTCRLSKHFYRMNDPDDEITTVASAPPIASLYPELPKVSQIFQNRVYHSDGSNPPGNDRVSGGYYY</sequence>
<keyword evidence="5 8" id="KW-0472">Membrane</keyword>
<organism evidence="9 10">
    <name type="scientific">Elysia crispata</name>
    <name type="common">lettuce slug</name>
    <dbReference type="NCBI Taxonomy" id="231223"/>
    <lineage>
        <taxon>Eukaryota</taxon>
        <taxon>Metazoa</taxon>
        <taxon>Spiralia</taxon>
        <taxon>Lophotrochozoa</taxon>
        <taxon>Mollusca</taxon>
        <taxon>Gastropoda</taxon>
        <taxon>Heterobranchia</taxon>
        <taxon>Euthyneura</taxon>
        <taxon>Panpulmonata</taxon>
        <taxon>Sacoglossa</taxon>
        <taxon>Placobranchoidea</taxon>
        <taxon>Plakobranchidae</taxon>
        <taxon>Elysia</taxon>
    </lineage>
</organism>
<evidence type="ECO:0000256" key="8">
    <source>
        <dbReference type="SAM" id="Phobius"/>
    </source>
</evidence>
<feature type="transmembrane region" description="Helical" evidence="8">
    <location>
        <begin position="107"/>
        <end position="133"/>
    </location>
</feature>
<proteinExistence type="inferred from homology"/>
<gene>
    <name evidence="9" type="ORF">RRG08_012517</name>
</gene>
<feature type="transmembrane region" description="Helical" evidence="8">
    <location>
        <begin position="431"/>
        <end position="457"/>
    </location>
</feature>
<comment type="subcellular location">
    <subcellularLocation>
        <location evidence="1">Membrane</location>
        <topology evidence="1">Multi-pass membrane protein</topology>
    </subcellularLocation>
</comment>
<evidence type="ECO:0000256" key="3">
    <source>
        <dbReference type="ARBA" id="ARBA00022692"/>
    </source>
</evidence>
<comment type="caution">
    <text evidence="9">The sequence shown here is derived from an EMBL/GenBank/DDBJ whole genome shotgun (WGS) entry which is preliminary data.</text>
</comment>
<evidence type="ECO:0000256" key="7">
    <source>
        <dbReference type="SAM" id="MobiDB-lite"/>
    </source>
</evidence>
<evidence type="ECO:0000256" key="2">
    <source>
        <dbReference type="ARBA" id="ARBA00006058"/>
    </source>
</evidence>
<feature type="transmembrane region" description="Helical" evidence="8">
    <location>
        <begin position="162"/>
        <end position="183"/>
    </location>
</feature>
<dbReference type="InterPro" id="IPR008795">
    <property type="entry name" value="Prominin"/>
</dbReference>
<feature type="transmembrane region" description="Helical" evidence="8">
    <location>
        <begin position="783"/>
        <end position="805"/>
    </location>
</feature>
<keyword evidence="6" id="KW-0325">Glycoprotein</keyword>
<evidence type="ECO:0000313" key="9">
    <source>
        <dbReference type="EMBL" id="KAK3791333.1"/>
    </source>
</evidence>
<name>A0AAE1AP70_9GAST</name>
<dbReference type="EMBL" id="JAWDGP010001473">
    <property type="protein sequence ID" value="KAK3791333.1"/>
    <property type="molecule type" value="Genomic_DNA"/>
</dbReference>
<accession>A0AAE1AP70</accession>
<keyword evidence="4 8" id="KW-1133">Transmembrane helix</keyword>
<dbReference type="AlphaFoldDB" id="A0AAE1AP70"/>
<evidence type="ECO:0008006" key="11">
    <source>
        <dbReference type="Google" id="ProtNLM"/>
    </source>
</evidence>